<dbReference type="InterPro" id="IPR032466">
    <property type="entry name" value="Metal_Hydrolase"/>
</dbReference>
<dbReference type="PANTHER" id="PTHR11271">
    <property type="entry name" value="GUANINE DEAMINASE"/>
    <property type="match status" value="1"/>
</dbReference>
<keyword evidence="5" id="KW-0732">Signal</keyword>
<keyword evidence="8" id="KW-1185">Reference proteome</keyword>
<dbReference type="OrthoDB" id="194468at2759"/>
<keyword evidence="4" id="KW-0862">Zinc</keyword>
<dbReference type="SUPFAM" id="SSF51556">
    <property type="entry name" value="Metallo-dependent hydrolases"/>
    <property type="match status" value="1"/>
</dbReference>
<feature type="signal peptide" evidence="5">
    <location>
        <begin position="1"/>
        <end position="18"/>
    </location>
</feature>
<dbReference type="AlphaFoldDB" id="A0A9N9UN15"/>
<dbReference type="GO" id="GO:0046872">
    <property type="term" value="F:metal ion binding"/>
    <property type="evidence" value="ECO:0007669"/>
    <property type="project" value="UniProtKB-KW"/>
</dbReference>
<comment type="cofactor">
    <cofactor evidence="1">
        <name>Zn(2+)</name>
        <dbReference type="ChEBI" id="CHEBI:29105"/>
    </cofactor>
</comment>
<dbReference type="InterPro" id="IPR011059">
    <property type="entry name" value="Metal-dep_hydrolase_composite"/>
</dbReference>
<name>A0A9N9UN15_9HYPO</name>
<dbReference type="PANTHER" id="PTHR11271:SF37">
    <property type="entry name" value="FAMILY PROTEIN, PUTATIVE (AFU_ORTHOLOGUE AFUA_4G00460)-RELATED"/>
    <property type="match status" value="1"/>
</dbReference>
<evidence type="ECO:0000256" key="2">
    <source>
        <dbReference type="ARBA" id="ARBA00022723"/>
    </source>
</evidence>
<evidence type="ECO:0000313" key="8">
    <source>
        <dbReference type="Proteomes" id="UP000754883"/>
    </source>
</evidence>
<comment type="caution">
    <text evidence="7">The sequence shown here is derived from an EMBL/GenBank/DDBJ whole genome shotgun (WGS) entry which is preliminary data.</text>
</comment>
<keyword evidence="3" id="KW-0378">Hydrolase</keyword>
<evidence type="ECO:0000313" key="7">
    <source>
        <dbReference type="EMBL" id="CAG9991761.1"/>
    </source>
</evidence>
<gene>
    <name evidence="7" type="ORF">CBYS24578_00006462</name>
</gene>
<feature type="chain" id="PRO_5040316548" description="Amidohydrolase-related domain-containing protein" evidence="5">
    <location>
        <begin position="19"/>
        <end position="505"/>
    </location>
</feature>
<dbReference type="InterPro" id="IPR051607">
    <property type="entry name" value="Metallo-dep_hydrolases"/>
</dbReference>
<protein>
    <recommendedName>
        <fullName evidence="6">Amidohydrolase-related domain-containing protein</fullName>
    </recommendedName>
</protein>
<dbReference type="InterPro" id="IPR006680">
    <property type="entry name" value="Amidohydro-rel"/>
</dbReference>
<evidence type="ECO:0000256" key="5">
    <source>
        <dbReference type="SAM" id="SignalP"/>
    </source>
</evidence>
<organism evidence="7 8">
    <name type="scientific">Clonostachys byssicola</name>
    <dbReference type="NCBI Taxonomy" id="160290"/>
    <lineage>
        <taxon>Eukaryota</taxon>
        <taxon>Fungi</taxon>
        <taxon>Dikarya</taxon>
        <taxon>Ascomycota</taxon>
        <taxon>Pezizomycotina</taxon>
        <taxon>Sordariomycetes</taxon>
        <taxon>Hypocreomycetidae</taxon>
        <taxon>Hypocreales</taxon>
        <taxon>Bionectriaceae</taxon>
        <taxon>Clonostachys</taxon>
    </lineage>
</organism>
<evidence type="ECO:0000256" key="1">
    <source>
        <dbReference type="ARBA" id="ARBA00001947"/>
    </source>
</evidence>
<reference evidence="7 8" key="2">
    <citation type="submission" date="2021-10" db="EMBL/GenBank/DDBJ databases">
        <authorList>
            <person name="Piombo E."/>
        </authorList>
    </citation>
    <scope>NUCLEOTIDE SEQUENCE [LARGE SCALE GENOMIC DNA]</scope>
</reference>
<proteinExistence type="predicted"/>
<dbReference type="Pfam" id="PF01979">
    <property type="entry name" value="Amidohydro_1"/>
    <property type="match status" value="2"/>
</dbReference>
<evidence type="ECO:0000256" key="3">
    <source>
        <dbReference type="ARBA" id="ARBA00022801"/>
    </source>
</evidence>
<accession>A0A9N9UN15</accession>
<feature type="domain" description="Amidohydrolase-related" evidence="6">
    <location>
        <begin position="80"/>
        <end position="240"/>
    </location>
</feature>
<dbReference type="Proteomes" id="UP000754883">
    <property type="component" value="Unassembled WGS sequence"/>
</dbReference>
<keyword evidence="2" id="KW-0479">Metal-binding</keyword>
<feature type="domain" description="Amidohydrolase-related" evidence="6">
    <location>
        <begin position="360"/>
        <end position="434"/>
    </location>
</feature>
<dbReference type="Gene3D" id="3.20.20.140">
    <property type="entry name" value="Metal-dependent hydrolases"/>
    <property type="match status" value="1"/>
</dbReference>
<dbReference type="GO" id="GO:0019239">
    <property type="term" value="F:deaminase activity"/>
    <property type="evidence" value="ECO:0007669"/>
    <property type="project" value="TreeGrafter"/>
</dbReference>
<dbReference type="GO" id="GO:0005829">
    <property type="term" value="C:cytosol"/>
    <property type="evidence" value="ECO:0007669"/>
    <property type="project" value="TreeGrafter"/>
</dbReference>
<dbReference type="SUPFAM" id="SSF51338">
    <property type="entry name" value="Composite domain of metallo-dependent hydrolases"/>
    <property type="match status" value="2"/>
</dbReference>
<dbReference type="EMBL" id="CABFNO020001479">
    <property type="protein sequence ID" value="CAG9991761.1"/>
    <property type="molecule type" value="Genomic_DNA"/>
</dbReference>
<dbReference type="Gene3D" id="2.30.40.10">
    <property type="entry name" value="Urease, subunit C, domain 1"/>
    <property type="match status" value="1"/>
</dbReference>
<sequence length="505" mass="55149">MVAPKLLAFQSLAGTALAHRVLLRGGTIIGWDEATSSIQVTRDGSLLITDDRITNIYEKGQEPTIAPSNETQVVDVHGGIITPGFVDTHAHRWQTAYRTIGSNTTLWEYFARYGEFASEGLVEPEDVYIGELMGLLESINAGTTTTLDHAHHTWSVDTAKSGLDATIDSGARVFWSYVIHQLQNFTIDDQFANFRALAESDAFDGTTVNLGLAFDGFGGLGEDPALTAQVVEAALKYNVSVFTTHYVGGVWGAFNTPRRLLEAGLLNTSIPVVFSHSVQLNNEDALLLRQTNQYYSTTPESEWHYGMTNPTSHRFLDQGSLGLDTHWTFSIDLLTQARMWLQHVRAVLTGGPQDVGRVPANNPMSVNQAFLLATRNGGLALRRPDLGVIAPGAKADVVVWNGQSRGLLGWSDPVAAVMLHANVGDVQHVLIDGKFRKVDGILTIEGLEQLDRRFLKSAQRLKAVFKNIPYPVGGEFFDASGTGFGYIEQVDVLRGKGNGYGEQFV</sequence>
<evidence type="ECO:0000256" key="4">
    <source>
        <dbReference type="ARBA" id="ARBA00022833"/>
    </source>
</evidence>
<reference evidence="8" key="1">
    <citation type="submission" date="2019-06" db="EMBL/GenBank/DDBJ databases">
        <authorList>
            <person name="Broberg M."/>
        </authorList>
    </citation>
    <scope>NUCLEOTIDE SEQUENCE [LARGE SCALE GENOMIC DNA]</scope>
</reference>
<evidence type="ECO:0000259" key="6">
    <source>
        <dbReference type="Pfam" id="PF01979"/>
    </source>
</evidence>